<evidence type="ECO:0000313" key="1">
    <source>
        <dbReference type="EMBL" id="RAV97597.1"/>
    </source>
</evidence>
<dbReference type="OrthoDB" id="2989227at2"/>
<protein>
    <submittedName>
        <fullName evidence="1">Uncharacterized protein</fullName>
    </submittedName>
</protein>
<gene>
    <name evidence="1" type="ORF">DQQ10_27585</name>
</gene>
<comment type="caution">
    <text evidence="1">The sequence shown here is derived from an EMBL/GenBank/DDBJ whole genome shotgun (WGS) entry which is preliminary data.</text>
</comment>
<organism evidence="1 2">
    <name type="scientific">Pseudochryseolinea flava</name>
    <dbReference type="NCBI Taxonomy" id="2059302"/>
    <lineage>
        <taxon>Bacteria</taxon>
        <taxon>Pseudomonadati</taxon>
        <taxon>Bacteroidota</taxon>
        <taxon>Cytophagia</taxon>
        <taxon>Cytophagales</taxon>
        <taxon>Fulvivirgaceae</taxon>
        <taxon>Pseudochryseolinea</taxon>
    </lineage>
</organism>
<dbReference type="Proteomes" id="UP000251889">
    <property type="component" value="Unassembled WGS sequence"/>
</dbReference>
<proteinExistence type="predicted"/>
<dbReference type="AlphaFoldDB" id="A0A364XTK4"/>
<sequence>MGFYVVNNSRFDNNGFSYGEEKGKVNTGDAIFCTECDSPLTMLEWLPPFEVKLSKGQLGDVIFGTYNHFIVSEKFKELYQKNRFTGILTFEPVSLYQKGKPIIDKYYCPKIGLSDVHIDIDKSGVVFDGIEECSTCQKAGRVIKKINGLYINSDSRMNDDIFCTMMLPGDIIFSERFKENAKDLLNLSFIQAEHYVPSWVVI</sequence>
<dbReference type="EMBL" id="QMFY01000036">
    <property type="protein sequence ID" value="RAV97597.1"/>
    <property type="molecule type" value="Genomic_DNA"/>
</dbReference>
<keyword evidence="2" id="KW-1185">Reference proteome</keyword>
<evidence type="ECO:0000313" key="2">
    <source>
        <dbReference type="Proteomes" id="UP000251889"/>
    </source>
</evidence>
<name>A0A364XTK4_9BACT</name>
<accession>A0A364XTK4</accession>
<reference evidence="1 2" key="1">
    <citation type="submission" date="2018-06" db="EMBL/GenBank/DDBJ databases">
        <title>Chryseolinea flavus sp. nov., a member of the phylum Bacteroidetes isolated from soil.</title>
        <authorList>
            <person name="Li Y."/>
            <person name="Wang J."/>
        </authorList>
    </citation>
    <scope>NUCLEOTIDE SEQUENCE [LARGE SCALE GENOMIC DNA]</scope>
    <source>
        <strain evidence="1 2">SDU1-6</strain>
    </source>
</reference>
<dbReference type="RefSeq" id="WP_112750185.1">
    <property type="nucleotide sequence ID" value="NZ_QMFY01000036.1"/>
</dbReference>